<evidence type="ECO:0000313" key="1">
    <source>
        <dbReference type="EMBL" id="MCL1044686.1"/>
    </source>
</evidence>
<organism evidence="1 2">
    <name type="scientific">Shewanella electrodiphila</name>
    <dbReference type="NCBI Taxonomy" id="934143"/>
    <lineage>
        <taxon>Bacteria</taxon>
        <taxon>Pseudomonadati</taxon>
        <taxon>Pseudomonadota</taxon>
        <taxon>Gammaproteobacteria</taxon>
        <taxon>Alteromonadales</taxon>
        <taxon>Shewanellaceae</taxon>
        <taxon>Shewanella</taxon>
    </lineage>
</organism>
<comment type="caution">
    <text evidence="1">The sequence shown here is derived from an EMBL/GenBank/DDBJ whole genome shotgun (WGS) entry which is preliminary data.</text>
</comment>
<sequence length="249" mass="28448">MLTEVDETIVSIAGNEEMEVLSLLTAFSDNQLSFEQQQVSMTRGWLELSKQQNSCMFNKIKTPERLEVASFSHYPISIYPPLRLIVLAKNQQIFAQQLDLANMPANTQAQIGVVKDRAYGEYIDQQITKRPHEFYVRGGVSSSNKLIEMLKAERVLGVIEYSEVVDAYLRDNNKSLDYISIPIRHVEQPIYGYIACSKGDKGDKITAEIDRVMAQQSFQEAFIRMHDDFFGDAEKAILIPELELLFNLR</sequence>
<dbReference type="RefSeq" id="WP_248954967.1">
    <property type="nucleotide sequence ID" value="NZ_JAKIKU010000002.1"/>
</dbReference>
<evidence type="ECO:0000313" key="2">
    <source>
        <dbReference type="Proteomes" id="UP001202134"/>
    </source>
</evidence>
<protein>
    <submittedName>
        <fullName evidence="1">Transporter substrate-binding domain-containing protein</fullName>
    </submittedName>
</protein>
<proteinExistence type="predicted"/>
<keyword evidence="2" id="KW-1185">Reference proteome</keyword>
<dbReference type="Proteomes" id="UP001202134">
    <property type="component" value="Unassembled WGS sequence"/>
</dbReference>
<dbReference type="EMBL" id="JAKIKU010000002">
    <property type="protein sequence ID" value="MCL1044686.1"/>
    <property type="molecule type" value="Genomic_DNA"/>
</dbReference>
<reference evidence="1 2" key="1">
    <citation type="submission" date="2022-01" db="EMBL/GenBank/DDBJ databases">
        <title>Whole genome-based taxonomy of the Shewanellaceae.</title>
        <authorList>
            <person name="Martin-Rodriguez A.J."/>
        </authorList>
    </citation>
    <scope>NUCLEOTIDE SEQUENCE [LARGE SCALE GENOMIC DNA]</scope>
    <source>
        <strain evidence="1 2">DSM 24955</strain>
    </source>
</reference>
<name>A0ABT0KLG8_9GAMM</name>
<dbReference type="SUPFAM" id="SSF53850">
    <property type="entry name" value="Periplasmic binding protein-like II"/>
    <property type="match status" value="1"/>
</dbReference>
<accession>A0ABT0KLG8</accession>
<gene>
    <name evidence="1" type="ORF">L2737_05005</name>
</gene>
<dbReference type="Gene3D" id="3.40.190.10">
    <property type="entry name" value="Periplasmic binding protein-like II"/>
    <property type="match status" value="2"/>
</dbReference>